<name>A0AAN7PZK7_9COLE</name>
<keyword evidence="2" id="KW-1185">Reference proteome</keyword>
<dbReference type="PANTHER" id="PTHR35268:SF1">
    <property type="entry name" value="UBIQUINOL-CYTOCHROME-C REDUCTASE COMPLEX ASSEMBLY FACTOR 4"/>
    <property type="match status" value="1"/>
</dbReference>
<evidence type="ECO:0000313" key="2">
    <source>
        <dbReference type="Proteomes" id="UP001353858"/>
    </source>
</evidence>
<dbReference type="Pfam" id="PF15013">
    <property type="entry name" value="CCSMST1"/>
    <property type="match status" value="1"/>
</dbReference>
<gene>
    <name evidence="1" type="ORF">RN001_013055</name>
</gene>
<dbReference type="AlphaFoldDB" id="A0AAN7PZK7"/>
<dbReference type="PANTHER" id="PTHR35268">
    <property type="entry name" value="PROTEIN CCSMST1"/>
    <property type="match status" value="1"/>
</dbReference>
<reference evidence="2" key="1">
    <citation type="submission" date="2023-01" db="EMBL/GenBank/DDBJ databases">
        <title>Key to firefly adult light organ development and bioluminescence: homeobox transcription factors regulate luciferase expression and transportation to peroxisome.</title>
        <authorList>
            <person name="Fu X."/>
        </authorList>
    </citation>
    <scope>NUCLEOTIDE SEQUENCE [LARGE SCALE GENOMIC DNA]</scope>
</reference>
<comment type="caution">
    <text evidence="1">The sequence shown here is derived from an EMBL/GenBank/DDBJ whole genome shotgun (WGS) entry which is preliminary data.</text>
</comment>
<evidence type="ECO:0000313" key="1">
    <source>
        <dbReference type="EMBL" id="KAK4873695.1"/>
    </source>
</evidence>
<dbReference type="InterPro" id="IPR029160">
    <property type="entry name" value="UQCC4"/>
</dbReference>
<accession>A0AAN7PZK7</accession>
<protein>
    <submittedName>
        <fullName evidence="1">Uncharacterized protein</fullName>
    </submittedName>
</protein>
<sequence length="143" mass="16868">MFLTNSLLRQVRLLGRRHFRLCWSSTNYSTKPTSNETPDLEKPIAYTQSPANKWKAEYSRQGTSQDRLWYEPYVVLASVAVFLVYFCILREESDVDHEFEISLYSRVKGLEEQQLLIAMKNRQAQGLDNTIYEQRLKELRSKP</sequence>
<organism evidence="1 2">
    <name type="scientific">Aquatica leii</name>
    <dbReference type="NCBI Taxonomy" id="1421715"/>
    <lineage>
        <taxon>Eukaryota</taxon>
        <taxon>Metazoa</taxon>
        <taxon>Ecdysozoa</taxon>
        <taxon>Arthropoda</taxon>
        <taxon>Hexapoda</taxon>
        <taxon>Insecta</taxon>
        <taxon>Pterygota</taxon>
        <taxon>Neoptera</taxon>
        <taxon>Endopterygota</taxon>
        <taxon>Coleoptera</taxon>
        <taxon>Polyphaga</taxon>
        <taxon>Elateriformia</taxon>
        <taxon>Elateroidea</taxon>
        <taxon>Lampyridae</taxon>
        <taxon>Luciolinae</taxon>
        <taxon>Aquatica</taxon>
    </lineage>
</organism>
<dbReference type="Proteomes" id="UP001353858">
    <property type="component" value="Unassembled WGS sequence"/>
</dbReference>
<dbReference type="EMBL" id="JARPUR010000006">
    <property type="protein sequence ID" value="KAK4873695.1"/>
    <property type="molecule type" value="Genomic_DNA"/>
</dbReference>
<proteinExistence type="predicted"/>